<dbReference type="RefSeq" id="WP_113034374.1">
    <property type="nucleotide sequence ID" value="NZ_QMFB01000020.1"/>
</dbReference>
<keyword evidence="2" id="KW-1185">Reference proteome</keyword>
<dbReference type="AlphaFoldDB" id="A0A329MA10"/>
<reference evidence="1 2" key="1">
    <citation type="journal article" date="2009" name="Int. J. Syst. Evol. Microbiol.">
        <title>Paenibacillus contaminans sp. nov., isolated from a contaminated laboratory plate.</title>
        <authorList>
            <person name="Chou J.H."/>
            <person name="Lee J.H."/>
            <person name="Lin M.C."/>
            <person name="Chang P.S."/>
            <person name="Arun A.B."/>
            <person name="Young C.C."/>
            <person name="Chen W.M."/>
        </authorList>
    </citation>
    <scope>NUCLEOTIDE SEQUENCE [LARGE SCALE GENOMIC DNA]</scope>
    <source>
        <strain evidence="1 2">CKOBP-6</strain>
    </source>
</reference>
<evidence type="ECO:0000313" key="2">
    <source>
        <dbReference type="Proteomes" id="UP000250369"/>
    </source>
</evidence>
<protein>
    <submittedName>
        <fullName evidence="1">Uncharacterized protein</fullName>
    </submittedName>
</protein>
<evidence type="ECO:0000313" key="1">
    <source>
        <dbReference type="EMBL" id="RAV16714.1"/>
    </source>
</evidence>
<proteinExistence type="predicted"/>
<dbReference type="OrthoDB" id="1739152at2"/>
<comment type="caution">
    <text evidence="1">The sequence shown here is derived from an EMBL/GenBank/DDBJ whole genome shotgun (WGS) entry which is preliminary data.</text>
</comment>
<organism evidence="1 2">
    <name type="scientific">Paenibacillus contaminans</name>
    <dbReference type="NCBI Taxonomy" id="450362"/>
    <lineage>
        <taxon>Bacteria</taxon>
        <taxon>Bacillati</taxon>
        <taxon>Bacillota</taxon>
        <taxon>Bacilli</taxon>
        <taxon>Bacillales</taxon>
        <taxon>Paenibacillaceae</taxon>
        <taxon>Paenibacillus</taxon>
    </lineage>
</organism>
<name>A0A329MA10_9BACL</name>
<gene>
    <name evidence="1" type="ORF">DQG23_28165</name>
</gene>
<accession>A0A329MA10</accession>
<dbReference type="EMBL" id="QMFB01000020">
    <property type="protein sequence ID" value="RAV16714.1"/>
    <property type="molecule type" value="Genomic_DNA"/>
</dbReference>
<sequence length="160" mass="18006">MYKLVLYMLVLAFVMLLHALQTDEEVAMQTLFRAKHGVNYAAHAAAQQLDSERLANGVVALDPIRAENTAMQYLQRNLRLGTDNRPLPGTFLQARVDVVAFRVVNADEIFPYTYIHPATGYSVVLNRPGVILIIRLEYPRTFTVMGPIVWDVKSAAEVVF</sequence>
<dbReference type="Proteomes" id="UP000250369">
    <property type="component" value="Unassembled WGS sequence"/>
</dbReference>